<dbReference type="STRING" id="1827387.A4S15_02935"/>
<dbReference type="PANTHER" id="PTHR40400">
    <property type="entry name" value="SLR1512 PROTEIN"/>
    <property type="match status" value="1"/>
</dbReference>
<dbReference type="Proteomes" id="UP000192872">
    <property type="component" value="Unassembled WGS sequence"/>
</dbReference>
<sequence length="322" mass="33708">MFELAITTLLSPVVLFFALGLAASLARSDLVVPEEAAKLLALYLLLAIGYRGGAELAHYGLSRYLAFALLAGFILSALLPFLAFALLRKLTAFSRIDAAAIAAHYGSISVVTFLAMTSLLQQFQIAYDGFMVAVAAVMEAPAIFVGLILARQGASTGPKINSNLLREIALNGSIVVLIGAFAIGALTGAKGMANLKPFLIDVFPGFLCLFLLDMGLVAGRGLRQGWRLLTLPAYAFAVIMPLLSATIALVAAWTIGLSVGSTAIFMTLAASASYIAVPAALKVALPEANPALSLTLSLCLTFPFNLLLGIPLYLATAQAVIR</sequence>
<keyword evidence="1" id="KW-1133">Transmembrane helix</keyword>
<feature type="transmembrane region" description="Helical" evidence="1">
    <location>
        <begin position="65"/>
        <end position="87"/>
    </location>
</feature>
<gene>
    <name evidence="2" type="ORF">A4S15_02935</name>
</gene>
<name>A0A1W9HQZ5_9HYPH</name>
<keyword evidence="1" id="KW-0472">Membrane</keyword>
<dbReference type="RefSeq" id="WP_376799900.1">
    <property type="nucleotide sequence ID" value="NZ_DBNB01000008.1"/>
</dbReference>
<feature type="transmembrane region" description="Helical" evidence="1">
    <location>
        <begin position="127"/>
        <end position="148"/>
    </location>
</feature>
<organism evidence="2 3">
    <name type="scientific">Candidatus Raskinella chloraquaticus</name>
    <dbReference type="NCBI Taxonomy" id="1951219"/>
    <lineage>
        <taxon>Bacteria</taxon>
        <taxon>Pseudomonadati</taxon>
        <taxon>Pseudomonadota</taxon>
        <taxon>Alphaproteobacteria</taxon>
        <taxon>Hyphomicrobiales</taxon>
        <taxon>Phreatobacteraceae</taxon>
        <taxon>Candidatus Raskinella</taxon>
    </lineage>
</organism>
<reference evidence="2 3" key="1">
    <citation type="journal article" date="2017" name="Water Res.">
        <title>Comammox in drinking water systems.</title>
        <authorList>
            <person name="Wang Y."/>
            <person name="Ma L."/>
            <person name="Mao Y."/>
            <person name="Jiang X."/>
            <person name="Xia Y."/>
            <person name="Yu K."/>
            <person name="Li B."/>
            <person name="Zhang T."/>
        </authorList>
    </citation>
    <scope>NUCLEOTIDE SEQUENCE [LARGE SCALE GENOMIC DNA]</scope>
    <source>
        <strain evidence="2">SG_bin8</strain>
    </source>
</reference>
<feature type="transmembrane region" description="Helical" evidence="1">
    <location>
        <begin position="168"/>
        <end position="186"/>
    </location>
</feature>
<feature type="transmembrane region" description="Helical" evidence="1">
    <location>
        <begin position="291"/>
        <end position="314"/>
    </location>
</feature>
<dbReference type="Pfam" id="PF05982">
    <property type="entry name" value="Sbt_1"/>
    <property type="match status" value="1"/>
</dbReference>
<evidence type="ECO:0000256" key="1">
    <source>
        <dbReference type="SAM" id="Phobius"/>
    </source>
</evidence>
<accession>A0A1W9HQZ5</accession>
<proteinExistence type="predicted"/>
<feature type="transmembrane region" description="Helical" evidence="1">
    <location>
        <begin position="231"/>
        <end position="256"/>
    </location>
</feature>
<feature type="transmembrane region" description="Helical" evidence="1">
    <location>
        <begin position="198"/>
        <end position="219"/>
    </location>
</feature>
<feature type="transmembrane region" description="Helical" evidence="1">
    <location>
        <begin position="36"/>
        <end position="53"/>
    </location>
</feature>
<feature type="transmembrane region" description="Helical" evidence="1">
    <location>
        <begin position="263"/>
        <end position="285"/>
    </location>
</feature>
<keyword evidence="1" id="KW-0812">Transmembrane</keyword>
<evidence type="ECO:0000313" key="3">
    <source>
        <dbReference type="Proteomes" id="UP000192872"/>
    </source>
</evidence>
<dbReference type="PANTHER" id="PTHR40400:SF1">
    <property type="entry name" value="SLR1512 PROTEIN"/>
    <property type="match status" value="1"/>
</dbReference>
<comment type="caution">
    <text evidence="2">The sequence shown here is derived from an EMBL/GenBank/DDBJ whole genome shotgun (WGS) entry which is preliminary data.</text>
</comment>
<feature type="transmembrane region" description="Helical" evidence="1">
    <location>
        <begin position="99"/>
        <end position="120"/>
    </location>
</feature>
<dbReference type="InterPro" id="IPR010293">
    <property type="entry name" value="Sbt_1"/>
</dbReference>
<dbReference type="AlphaFoldDB" id="A0A1W9HQZ5"/>
<protein>
    <submittedName>
        <fullName evidence="2">Sodium-dependent bicarbonate transport family permease</fullName>
    </submittedName>
</protein>
<dbReference type="EMBL" id="LWDL01000031">
    <property type="protein sequence ID" value="OQW49682.1"/>
    <property type="molecule type" value="Genomic_DNA"/>
</dbReference>
<evidence type="ECO:0000313" key="2">
    <source>
        <dbReference type="EMBL" id="OQW49682.1"/>
    </source>
</evidence>